<dbReference type="AlphaFoldDB" id="A0A0A9D0R6"/>
<dbReference type="EMBL" id="GBRH01217627">
    <property type="protein sequence ID" value="JAD80268.1"/>
    <property type="molecule type" value="Transcribed_RNA"/>
</dbReference>
<reference evidence="1" key="1">
    <citation type="submission" date="2014-09" db="EMBL/GenBank/DDBJ databases">
        <authorList>
            <person name="Magalhaes I.L.F."/>
            <person name="Oliveira U."/>
            <person name="Santos F.R."/>
            <person name="Vidigal T.H.D.A."/>
            <person name="Brescovit A.D."/>
            <person name="Santos A.J."/>
        </authorList>
    </citation>
    <scope>NUCLEOTIDE SEQUENCE</scope>
    <source>
        <tissue evidence="1">Shoot tissue taken approximately 20 cm above the soil surface</tissue>
    </source>
</reference>
<sequence>MGNINVLYRFSDTKILLLSDDCSIFLLPKTQSRDPYRAIGGRSSLWVDSHWCTIIQHHNHRAPVEFG</sequence>
<protein>
    <submittedName>
        <fullName evidence="1">Tpk1</fullName>
    </submittedName>
</protein>
<name>A0A0A9D0R6_ARUDO</name>
<organism evidence="1">
    <name type="scientific">Arundo donax</name>
    <name type="common">Giant reed</name>
    <name type="synonym">Donax arundinaceus</name>
    <dbReference type="NCBI Taxonomy" id="35708"/>
    <lineage>
        <taxon>Eukaryota</taxon>
        <taxon>Viridiplantae</taxon>
        <taxon>Streptophyta</taxon>
        <taxon>Embryophyta</taxon>
        <taxon>Tracheophyta</taxon>
        <taxon>Spermatophyta</taxon>
        <taxon>Magnoliopsida</taxon>
        <taxon>Liliopsida</taxon>
        <taxon>Poales</taxon>
        <taxon>Poaceae</taxon>
        <taxon>PACMAD clade</taxon>
        <taxon>Arundinoideae</taxon>
        <taxon>Arundineae</taxon>
        <taxon>Arundo</taxon>
    </lineage>
</organism>
<proteinExistence type="predicted"/>
<accession>A0A0A9D0R6</accession>
<reference evidence="1" key="2">
    <citation type="journal article" date="2015" name="Data Brief">
        <title>Shoot transcriptome of the giant reed, Arundo donax.</title>
        <authorList>
            <person name="Barrero R.A."/>
            <person name="Guerrero F.D."/>
            <person name="Moolhuijzen P."/>
            <person name="Goolsby J.A."/>
            <person name="Tidwell J."/>
            <person name="Bellgard S.E."/>
            <person name="Bellgard M.I."/>
        </authorList>
    </citation>
    <scope>NUCLEOTIDE SEQUENCE</scope>
    <source>
        <tissue evidence="1">Shoot tissue taken approximately 20 cm above the soil surface</tissue>
    </source>
</reference>
<evidence type="ECO:0000313" key="1">
    <source>
        <dbReference type="EMBL" id="JAD80268.1"/>
    </source>
</evidence>